<feature type="transmembrane region" description="Helical" evidence="1">
    <location>
        <begin position="6"/>
        <end position="22"/>
    </location>
</feature>
<keyword evidence="1" id="KW-1133">Transmembrane helix</keyword>
<evidence type="ECO:0008006" key="4">
    <source>
        <dbReference type="Google" id="ProtNLM"/>
    </source>
</evidence>
<proteinExistence type="predicted"/>
<keyword evidence="3" id="KW-1185">Reference proteome</keyword>
<accession>A0ABY8R6Y7</accession>
<sequence length="48" mass="5135">MCTSLIGGFLAIAAGTMMYVVLEEIFPSAKSMYSIIGFLIGILVVSYI</sequence>
<evidence type="ECO:0000313" key="2">
    <source>
        <dbReference type="EMBL" id="WGX76398.1"/>
    </source>
</evidence>
<protein>
    <recommendedName>
        <fullName evidence="4">ZIP family metal transporter</fullName>
    </recommendedName>
</protein>
<keyword evidence="1" id="KW-0812">Transmembrane</keyword>
<dbReference type="EMBL" id="CP124685">
    <property type="protein sequence ID" value="WGX76398.1"/>
    <property type="molecule type" value="Genomic_DNA"/>
</dbReference>
<organism evidence="2 3">
    <name type="scientific">Paraclostridium bifermentans</name>
    <name type="common">Clostridium bifermentans</name>
    <dbReference type="NCBI Taxonomy" id="1490"/>
    <lineage>
        <taxon>Bacteria</taxon>
        <taxon>Bacillati</taxon>
        <taxon>Bacillota</taxon>
        <taxon>Clostridia</taxon>
        <taxon>Peptostreptococcales</taxon>
        <taxon>Peptostreptococcaceae</taxon>
        <taxon>Paraclostridium</taxon>
    </lineage>
</organism>
<gene>
    <name evidence="2" type="ORF">QJS64_04090</name>
</gene>
<keyword evidence="1" id="KW-0472">Membrane</keyword>
<dbReference type="Proteomes" id="UP001239169">
    <property type="component" value="Chromosome"/>
</dbReference>
<name>A0ABY8R6Y7_PARBF</name>
<reference evidence="2 3" key="1">
    <citation type="submission" date="2023-04" db="EMBL/GenBank/DDBJ databases">
        <title>Bacteria Genome Submission.</title>
        <authorList>
            <person name="Isaac P."/>
        </authorList>
    </citation>
    <scope>NUCLEOTIDE SEQUENCE [LARGE SCALE GENOMIC DNA]</scope>
    <source>
        <strain evidence="2 3">SampleS7P1</strain>
    </source>
</reference>
<evidence type="ECO:0000313" key="3">
    <source>
        <dbReference type="Proteomes" id="UP001239169"/>
    </source>
</evidence>
<evidence type="ECO:0000256" key="1">
    <source>
        <dbReference type="SAM" id="Phobius"/>
    </source>
</evidence>
<feature type="transmembrane region" description="Helical" evidence="1">
    <location>
        <begin position="31"/>
        <end position="47"/>
    </location>
</feature>